<proteinExistence type="inferred from homology"/>
<dbReference type="Proteomes" id="UP000292052">
    <property type="component" value="Unassembled WGS sequence"/>
</dbReference>
<dbReference type="GO" id="GO:0005886">
    <property type="term" value="C:plasma membrane"/>
    <property type="evidence" value="ECO:0007669"/>
    <property type="project" value="UniProtKB-SubCell"/>
</dbReference>
<feature type="transmembrane region" description="Helical" evidence="8">
    <location>
        <begin position="20"/>
        <end position="38"/>
    </location>
</feature>
<dbReference type="AlphaFoldDB" id="A0A482W093"/>
<comment type="similarity">
    <text evidence="2">Belongs to the insect chemoreceptor superfamily. Gustatory receptor (GR) family. Gr5a subfamily.</text>
</comment>
<sequence length="194" mass="23008">DYFPYKVFFHLLKICSSNEDIIHITTAALSFLFFVQLARQWPELIRKWCDLDEKFNSIYRYPRFLKLKLCLVTAVYTVLIFGKCVKNSINFWMTLRRNYSEMGNLCSDINDKLSNIIVLSYGSNMMLLLIQLRTFIRLWGVYYFSSRINTESRRPVRILFAVSTETYNIEVMIYIAGAIVTYELIFIQFSQSNK</sequence>
<evidence type="ECO:0000256" key="4">
    <source>
        <dbReference type="ARBA" id="ARBA00022692"/>
    </source>
</evidence>
<evidence type="ECO:0000256" key="7">
    <source>
        <dbReference type="ARBA" id="ARBA00023170"/>
    </source>
</evidence>
<dbReference type="Pfam" id="PF06151">
    <property type="entry name" value="Trehalose_recp"/>
    <property type="match status" value="2"/>
</dbReference>
<dbReference type="EMBL" id="QDEB01047204">
    <property type="protein sequence ID" value="RZC38017.1"/>
    <property type="molecule type" value="Genomic_DNA"/>
</dbReference>
<keyword evidence="6 8" id="KW-0472">Membrane</keyword>
<comment type="subcellular location">
    <subcellularLocation>
        <location evidence="1">Cell membrane</location>
        <topology evidence="1">Multi-pass membrane protein</topology>
    </subcellularLocation>
</comment>
<keyword evidence="10" id="KW-1185">Reference proteome</keyword>
<reference evidence="9 10" key="1">
    <citation type="submission" date="2017-03" db="EMBL/GenBank/DDBJ databases">
        <title>Genome of the blue death feigning beetle - Asbolus verrucosus.</title>
        <authorList>
            <person name="Rider S.D."/>
        </authorList>
    </citation>
    <scope>NUCLEOTIDE SEQUENCE [LARGE SCALE GENOMIC DNA]</scope>
    <source>
        <strain evidence="9">Butters</strain>
        <tissue evidence="9">Head and leg muscle</tissue>
    </source>
</reference>
<gene>
    <name evidence="9" type="ORF">BDFB_005505</name>
</gene>
<comment type="caution">
    <text evidence="9">The sequence shown here is derived from an EMBL/GenBank/DDBJ whole genome shotgun (WGS) entry which is preliminary data.</text>
</comment>
<dbReference type="PANTHER" id="PTHR21421">
    <property type="entry name" value="GUSTATORY RECEPTOR"/>
    <property type="match status" value="1"/>
</dbReference>
<dbReference type="GO" id="GO:0050916">
    <property type="term" value="P:sensory perception of sweet taste"/>
    <property type="evidence" value="ECO:0007669"/>
    <property type="project" value="UniProtKB-ARBA"/>
</dbReference>
<evidence type="ECO:0000256" key="6">
    <source>
        <dbReference type="ARBA" id="ARBA00023136"/>
    </source>
</evidence>
<keyword evidence="5 8" id="KW-1133">Transmembrane helix</keyword>
<evidence type="ECO:0000256" key="2">
    <source>
        <dbReference type="ARBA" id="ARBA00005327"/>
    </source>
</evidence>
<name>A0A482W093_ASBVE</name>
<evidence type="ECO:0000256" key="8">
    <source>
        <dbReference type="SAM" id="Phobius"/>
    </source>
</evidence>
<keyword evidence="3" id="KW-1003">Cell membrane</keyword>
<protein>
    <submittedName>
        <fullName evidence="9">Trehalose recp domain containing protein</fullName>
    </submittedName>
</protein>
<dbReference type="InterPro" id="IPR009318">
    <property type="entry name" value="Gustatory_rcpt"/>
</dbReference>
<keyword evidence="4 8" id="KW-0812">Transmembrane</keyword>
<evidence type="ECO:0000256" key="1">
    <source>
        <dbReference type="ARBA" id="ARBA00004651"/>
    </source>
</evidence>
<dbReference type="PANTHER" id="PTHR21421:SF29">
    <property type="entry name" value="GUSTATORY RECEPTOR 5A FOR TREHALOSE-RELATED"/>
    <property type="match status" value="1"/>
</dbReference>
<organism evidence="9 10">
    <name type="scientific">Asbolus verrucosus</name>
    <name type="common">Desert ironclad beetle</name>
    <dbReference type="NCBI Taxonomy" id="1661398"/>
    <lineage>
        <taxon>Eukaryota</taxon>
        <taxon>Metazoa</taxon>
        <taxon>Ecdysozoa</taxon>
        <taxon>Arthropoda</taxon>
        <taxon>Hexapoda</taxon>
        <taxon>Insecta</taxon>
        <taxon>Pterygota</taxon>
        <taxon>Neoptera</taxon>
        <taxon>Endopterygota</taxon>
        <taxon>Coleoptera</taxon>
        <taxon>Polyphaga</taxon>
        <taxon>Cucujiformia</taxon>
        <taxon>Tenebrionidae</taxon>
        <taxon>Pimeliinae</taxon>
        <taxon>Asbolus</taxon>
    </lineage>
</organism>
<evidence type="ECO:0000256" key="3">
    <source>
        <dbReference type="ARBA" id="ARBA00022475"/>
    </source>
</evidence>
<keyword evidence="7" id="KW-0675">Receptor</keyword>
<feature type="transmembrane region" description="Helical" evidence="8">
    <location>
        <begin position="166"/>
        <end position="189"/>
    </location>
</feature>
<evidence type="ECO:0000256" key="5">
    <source>
        <dbReference type="ARBA" id="ARBA00022989"/>
    </source>
</evidence>
<feature type="non-terminal residue" evidence="9">
    <location>
        <position position="1"/>
    </location>
</feature>
<dbReference type="GO" id="GO:0008527">
    <property type="term" value="F:taste receptor activity"/>
    <property type="evidence" value="ECO:0007669"/>
    <property type="project" value="InterPro"/>
</dbReference>
<evidence type="ECO:0000313" key="9">
    <source>
        <dbReference type="EMBL" id="RZC38017.1"/>
    </source>
</evidence>
<accession>A0A482W093</accession>
<evidence type="ECO:0000313" key="10">
    <source>
        <dbReference type="Proteomes" id="UP000292052"/>
    </source>
</evidence>
<feature type="transmembrane region" description="Helical" evidence="8">
    <location>
        <begin position="64"/>
        <end position="82"/>
    </location>
</feature>
<dbReference type="OrthoDB" id="5800391at2759"/>